<dbReference type="Gene3D" id="1.20.144.10">
    <property type="entry name" value="Phosphatidic acid phosphatase type 2/haloperoxidase"/>
    <property type="match status" value="1"/>
</dbReference>
<reference evidence="3" key="1">
    <citation type="submission" date="2015-08" db="EMBL/GenBank/DDBJ databases">
        <authorList>
            <person name="Babu N.S."/>
            <person name="Beckwith C.J."/>
            <person name="Beseler K.G."/>
            <person name="Brison A."/>
            <person name="Carone J.V."/>
            <person name="Caskin T.P."/>
            <person name="Diamond M."/>
            <person name="Durham M.E."/>
            <person name="Foxe J.M."/>
            <person name="Go M."/>
            <person name="Henderson B.A."/>
            <person name="Jones I.B."/>
            <person name="McGettigan J.A."/>
            <person name="Micheletti S.J."/>
            <person name="Nasrallah M.E."/>
            <person name="Ortiz D."/>
            <person name="Piller C.R."/>
            <person name="Privatt S.R."/>
            <person name="Schneider S.L."/>
            <person name="Sharp S."/>
            <person name="Smith T.C."/>
            <person name="Stanton J.D."/>
            <person name="Ullery H.E."/>
            <person name="Wilson R.J."/>
            <person name="Serrano M.G."/>
            <person name="Buck G."/>
            <person name="Lee V."/>
            <person name="Wang Y."/>
            <person name="Carvalho R."/>
            <person name="Voegtly L."/>
            <person name="Shi R."/>
            <person name="Duckworth R."/>
            <person name="Johnson A."/>
            <person name="Loviza R."/>
            <person name="Walstead R."/>
            <person name="Shah Z."/>
            <person name="Kiflezghi M."/>
            <person name="Wade K."/>
            <person name="Ball S.L."/>
            <person name="Bradley K.W."/>
            <person name="Asai D.J."/>
            <person name="Bowman C.A."/>
            <person name="Russell D.A."/>
            <person name="Pope W.H."/>
            <person name="Jacobs-Sera D."/>
            <person name="Hendrix R.W."/>
            <person name="Hatfull G.F."/>
        </authorList>
    </citation>
    <scope>NUCLEOTIDE SEQUENCE</scope>
</reference>
<feature type="transmembrane region" description="Helical" evidence="1">
    <location>
        <begin position="192"/>
        <end position="210"/>
    </location>
</feature>
<dbReference type="Pfam" id="PF01569">
    <property type="entry name" value="PAP2"/>
    <property type="match status" value="1"/>
</dbReference>
<evidence type="ECO:0000313" key="3">
    <source>
        <dbReference type="EMBL" id="CUR62499.1"/>
    </source>
</evidence>
<feature type="transmembrane region" description="Helical" evidence="1">
    <location>
        <begin position="12"/>
        <end position="32"/>
    </location>
</feature>
<feature type="transmembrane region" description="Helical" evidence="1">
    <location>
        <begin position="166"/>
        <end position="186"/>
    </location>
</feature>
<evidence type="ECO:0000259" key="2">
    <source>
        <dbReference type="SMART" id="SM00014"/>
    </source>
</evidence>
<name>A0A2P2CKN1_9ZZZZ</name>
<feature type="transmembrane region" description="Helical" evidence="1">
    <location>
        <begin position="61"/>
        <end position="88"/>
    </location>
</feature>
<dbReference type="SUPFAM" id="SSF48317">
    <property type="entry name" value="Acid phosphatase/Vanadium-dependent haloperoxidase"/>
    <property type="match status" value="1"/>
</dbReference>
<feature type="domain" description="Phosphatidic acid phosphatase type 2/haloperoxidase" evidence="2">
    <location>
        <begin position="97"/>
        <end position="207"/>
    </location>
</feature>
<gene>
    <name evidence="3" type="ORF">NOCA180143</name>
</gene>
<keyword evidence="1" id="KW-0812">Transmembrane</keyword>
<dbReference type="CDD" id="cd03392">
    <property type="entry name" value="PAP2_like_2"/>
    <property type="match status" value="1"/>
</dbReference>
<dbReference type="SMART" id="SM00014">
    <property type="entry name" value="acidPPc"/>
    <property type="match status" value="1"/>
</dbReference>
<dbReference type="InterPro" id="IPR000326">
    <property type="entry name" value="PAP2/HPO"/>
</dbReference>
<organism evidence="3">
    <name type="scientific">metagenome</name>
    <dbReference type="NCBI Taxonomy" id="256318"/>
    <lineage>
        <taxon>unclassified sequences</taxon>
        <taxon>metagenomes</taxon>
    </lineage>
</organism>
<dbReference type="InterPro" id="IPR036938">
    <property type="entry name" value="PAP2/HPO_sf"/>
</dbReference>
<protein>
    <submittedName>
        <fullName evidence="3">Phosphoesterase, PA-phosphatase related protein</fullName>
    </submittedName>
</protein>
<keyword evidence="1" id="KW-1133">Transmembrane helix</keyword>
<dbReference type="AlphaFoldDB" id="A0A2P2CKN1"/>
<keyword evidence="1" id="KW-0472">Membrane</keyword>
<sequence length="234" mass="25212">MTHLTSHRAVARTLAAAWAVLVLAVLAVGWLITGPFEQVVDPWDDSVERSIAAERTSDLDVAAAIGSGIADTIIGVGLAVVVAGIAAWRMRSWRPVVHFTVLVAGYLALYVIVTHLVTRDRPPVKILDPGLIPDHSFPSGHVATSIVVYGGIALWVAAVAPRWRRWTWPLFLAPLVVAPSRLYQGAHHPTDVLTSIVFATVWLLVVSRVLRPERAEAAQNSEVPRSARGLPSGS</sequence>
<feature type="transmembrane region" description="Helical" evidence="1">
    <location>
        <begin position="95"/>
        <end position="117"/>
    </location>
</feature>
<proteinExistence type="predicted"/>
<dbReference type="EMBL" id="CZKB01000028">
    <property type="protein sequence ID" value="CUR62499.1"/>
    <property type="molecule type" value="Genomic_DNA"/>
</dbReference>
<accession>A0A2P2CKN1</accession>
<feature type="transmembrane region" description="Helical" evidence="1">
    <location>
        <begin position="137"/>
        <end position="159"/>
    </location>
</feature>
<evidence type="ECO:0000256" key="1">
    <source>
        <dbReference type="SAM" id="Phobius"/>
    </source>
</evidence>